<dbReference type="AlphaFoldDB" id="A0A9K3DGV2"/>
<keyword evidence="1" id="KW-0472">Membrane</keyword>
<keyword evidence="3" id="KW-1185">Reference proteome</keyword>
<evidence type="ECO:0000313" key="3">
    <source>
        <dbReference type="Proteomes" id="UP000215914"/>
    </source>
</evidence>
<reference evidence="2" key="2">
    <citation type="submission" date="2020-06" db="EMBL/GenBank/DDBJ databases">
        <title>Helianthus annuus Genome sequencing and assembly Release 2.</title>
        <authorList>
            <person name="Gouzy J."/>
            <person name="Langlade N."/>
            <person name="Munos S."/>
        </authorList>
    </citation>
    <scope>NUCLEOTIDE SEQUENCE</scope>
    <source>
        <tissue evidence="2">Leaves</tissue>
    </source>
</reference>
<accession>A0A9K3DGV2</accession>
<proteinExistence type="predicted"/>
<dbReference type="Proteomes" id="UP000215914">
    <property type="component" value="Unassembled WGS sequence"/>
</dbReference>
<keyword evidence="1" id="KW-1133">Transmembrane helix</keyword>
<sequence length="119" mass="13843">MCHDIRAWKMMWHHHRHSRNWFWLQNSGHKNSCIWVNAGSISFNFDPTSICTISVFIFQNPREPPSPFISSIPLKFPLSHCRYAYAYLSTSLKIEALINAVASPLIFYFLPTLLDSQLS</sequence>
<evidence type="ECO:0000313" key="2">
    <source>
        <dbReference type="EMBL" id="KAF5755129.1"/>
    </source>
</evidence>
<evidence type="ECO:0000256" key="1">
    <source>
        <dbReference type="SAM" id="Phobius"/>
    </source>
</evidence>
<reference evidence="2" key="1">
    <citation type="journal article" date="2017" name="Nature">
        <title>The sunflower genome provides insights into oil metabolism, flowering and Asterid evolution.</title>
        <authorList>
            <person name="Badouin H."/>
            <person name="Gouzy J."/>
            <person name="Grassa C.J."/>
            <person name="Murat F."/>
            <person name="Staton S.E."/>
            <person name="Cottret L."/>
            <person name="Lelandais-Briere C."/>
            <person name="Owens G.L."/>
            <person name="Carrere S."/>
            <person name="Mayjonade B."/>
            <person name="Legrand L."/>
            <person name="Gill N."/>
            <person name="Kane N.C."/>
            <person name="Bowers J.E."/>
            <person name="Hubner S."/>
            <person name="Bellec A."/>
            <person name="Berard A."/>
            <person name="Berges H."/>
            <person name="Blanchet N."/>
            <person name="Boniface M.C."/>
            <person name="Brunel D."/>
            <person name="Catrice O."/>
            <person name="Chaidir N."/>
            <person name="Claudel C."/>
            <person name="Donnadieu C."/>
            <person name="Faraut T."/>
            <person name="Fievet G."/>
            <person name="Helmstetter N."/>
            <person name="King M."/>
            <person name="Knapp S.J."/>
            <person name="Lai Z."/>
            <person name="Le Paslier M.C."/>
            <person name="Lippi Y."/>
            <person name="Lorenzon L."/>
            <person name="Mandel J.R."/>
            <person name="Marage G."/>
            <person name="Marchand G."/>
            <person name="Marquand E."/>
            <person name="Bret-Mestries E."/>
            <person name="Morien E."/>
            <person name="Nambeesan S."/>
            <person name="Nguyen T."/>
            <person name="Pegot-Espagnet P."/>
            <person name="Pouilly N."/>
            <person name="Raftis F."/>
            <person name="Sallet E."/>
            <person name="Schiex T."/>
            <person name="Thomas J."/>
            <person name="Vandecasteele C."/>
            <person name="Vares D."/>
            <person name="Vear F."/>
            <person name="Vautrin S."/>
            <person name="Crespi M."/>
            <person name="Mangin B."/>
            <person name="Burke J.M."/>
            <person name="Salse J."/>
            <person name="Munos S."/>
            <person name="Vincourt P."/>
            <person name="Rieseberg L.H."/>
            <person name="Langlade N.B."/>
        </authorList>
    </citation>
    <scope>NUCLEOTIDE SEQUENCE</scope>
    <source>
        <tissue evidence="2">Leaves</tissue>
    </source>
</reference>
<dbReference type="EMBL" id="MNCJ02000332">
    <property type="protein sequence ID" value="KAF5755129.1"/>
    <property type="molecule type" value="Genomic_DNA"/>
</dbReference>
<feature type="transmembrane region" description="Helical" evidence="1">
    <location>
        <begin position="96"/>
        <end position="114"/>
    </location>
</feature>
<name>A0A9K3DGV2_HELAN</name>
<comment type="caution">
    <text evidence="2">The sequence shown here is derived from an EMBL/GenBank/DDBJ whole genome shotgun (WGS) entry which is preliminary data.</text>
</comment>
<dbReference type="Gramene" id="mRNA:HanXRQr2_Chr17g0799141">
    <property type="protein sequence ID" value="CDS:HanXRQr2_Chr17g0799141.1"/>
    <property type="gene ID" value="HanXRQr2_Chr17g0799141"/>
</dbReference>
<organism evidence="2 3">
    <name type="scientific">Helianthus annuus</name>
    <name type="common">Common sunflower</name>
    <dbReference type="NCBI Taxonomy" id="4232"/>
    <lineage>
        <taxon>Eukaryota</taxon>
        <taxon>Viridiplantae</taxon>
        <taxon>Streptophyta</taxon>
        <taxon>Embryophyta</taxon>
        <taxon>Tracheophyta</taxon>
        <taxon>Spermatophyta</taxon>
        <taxon>Magnoliopsida</taxon>
        <taxon>eudicotyledons</taxon>
        <taxon>Gunneridae</taxon>
        <taxon>Pentapetalae</taxon>
        <taxon>asterids</taxon>
        <taxon>campanulids</taxon>
        <taxon>Asterales</taxon>
        <taxon>Asteraceae</taxon>
        <taxon>Asteroideae</taxon>
        <taxon>Heliantheae alliance</taxon>
        <taxon>Heliantheae</taxon>
        <taxon>Helianthus</taxon>
    </lineage>
</organism>
<protein>
    <submittedName>
        <fullName evidence="2">Uncharacterized protein</fullName>
    </submittedName>
</protein>
<gene>
    <name evidence="2" type="ORF">HanXRQr2_Chr17g0799141</name>
</gene>
<keyword evidence="1" id="KW-0812">Transmembrane</keyword>